<reference evidence="5 6" key="1">
    <citation type="journal article" date="2012" name="Int. J. Syst. Evol. Microbiol.">
        <title>Vibrio caribbeanicus sp. nov., isolated from the marine sponge Scleritoderma cyanea.</title>
        <authorList>
            <person name="Hoffmann M."/>
            <person name="Monday S.R."/>
            <person name="Allard M.W."/>
            <person name="Strain E.A."/>
            <person name="Whittaker P."/>
            <person name="Naum M."/>
            <person name="McCarthy P.J."/>
            <person name="Lopez J.V."/>
            <person name="Fischer M."/>
            <person name="Brown E.W."/>
        </authorList>
    </citation>
    <scope>NUCLEOTIDE SEQUENCE [LARGE SCALE GENOMIC DNA]</scope>
    <source>
        <strain evidence="5 6">ATCC BAA-2122</strain>
    </source>
</reference>
<evidence type="ECO:0000313" key="6">
    <source>
        <dbReference type="Proteomes" id="UP000002943"/>
    </source>
</evidence>
<dbReference type="EMBL" id="AEIU01000057">
    <property type="protein sequence ID" value="EFP97501.1"/>
    <property type="molecule type" value="Genomic_DNA"/>
</dbReference>
<dbReference type="AlphaFoldDB" id="E3BHH0"/>
<comment type="caution">
    <text evidence="5">The sequence shown here is derived from an EMBL/GenBank/DDBJ whole genome shotgun (WGS) entry which is preliminary data.</text>
</comment>
<dbReference type="Pfam" id="PF02595">
    <property type="entry name" value="Gly_kinase"/>
    <property type="match status" value="1"/>
</dbReference>
<proteinExistence type="inferred from homology"/>
<dbReference type="InterPro" id="IPR018193">
    <property type="entry name" value="Glyc_kinase_flavodox-like_fold"/>
</dbReference>
<evidence type="ECO:0000256" key="2">
    <source>
        <dbReference type="ARBA" id="ARBA00022679"/>
    </source>
</evidence>
<dbReference type="InterPro" id="IPR018197">
    <property type="entry name" value="Glycerate_kinase_RE-like"/>
</dbReference>
<dbReference type="PANTHER" id="PTHR21599:SF0">
    <property type="entry name" value="GLYCERATE KINASE"/>
    <property type="match status" value="1"/>
</dbReference>
<name>E3BHH0_9VIBR</name>
<evidence type="ECO:0000256" key="1">
    <source>
        <dbReference type="ARBA" id="ARBA00006284"/>
    </source>
</evidence>
<dbReference type="SUPFAM" id="SSF110738">
    <property type="entry name" value="Glycerate kinase I"/>
    <property type="match status" value="1"/>
</dbReference>
<evidence type="ECO:0000256" key="4">
    <source>
        <dbReference type="PIRNR" id="PIRNR006078"/>
    </source>
</evidence>
<comment type="similarity">
    <text evidence="1 4">Belongs to the glycerate kinase type-1 family.</text>
</comment>
<keyword evidence="2 4" id="KW-0808">Transferase</keyword>
<keyword evidence="6" id="KW-1185">Reference proteome</keyword>
<dbReference type="GO" id="GO:0031388">
    <property type="term" value="P:organic acid phosphorylation"/>
    <property type="evidence" value="ECO:0007669"/>
    <property type="project" value="UniProtKB-UniRule"/>
</dbReference>
<dbReference type="PIRSF" id="PIRSF006078">
    <property type="entry name" value="GlxK"/>
    <property type="match status" value="1"/>
</dbReference>
<dbReference type="Gene3D" id="3.40.50.10350">
    <property type="entry name" value="Glycerate kinase, domain 1"/>
    <property type="match status" value="1"/>
</dbReference>
<evidence type="ECO:0000256" key="3">
    <source>
        <dbReference type="ARBA" id="ARBA00022777"/>
    </source>
</evidence>
<dbReference type="OrthoDB" id="9774290at2"/>
<dbReference type="eggNOG" id="COG1929">
    <property type="taxonomic scope" value="Bacteria"/>
</dbReference>
<dbReference type="InterPro" id="IPR004381">
    <property type="entry name" value="Glycerate_kinase"/>
</dbReference>
<dbReference type="Gene3D" id="3.90.1510.10">
    <property type="entry name" value="Glycerate kinase, domain 2"/>
    <property type="match status" value="1"/>
</dbReference>
<gene>
    <name evidence="5" type="ORF">VIBC2010_00095</name>
</gene>
<sequence>MKIVIAPDSYKESLSAEEVASAIEKGFLRVFPDANIIKVPLADGGEGTVDSFISNVGGRRIFHSVTGPLGSETDSFFGVLSNQTTAVIEMAAASGLNLIKSRDRNPWLTTTYGTGELIKAALDLGIRHIIIGLGGSATNDGGMGMLQALGVKFLDLEGIELKQGGGELGKLARIDLSCCDERLKDTRFQVICDVDNPLCGPQGASYFFGPQKGATQDMFESLDNNLAHYAQIVHQTTGIDILDTKGAGAAGGMGAAFLGILKQRLLPGVEVIMESVGFDKNLADSTLVITGEGCIDAQTVCGKAPIGVARAAKKHGIPVIVIAGSTGVDVERVYQYGIDAVYSVINSACSLEDAYQLAKYNTEFVAMNIAKTLSLGGLPLDSKRH</sequence>
<protein>
    <submittedName>
        <fullName evidence="5">Glycerate kinase</fullName>
    </submittedName>
</protein>
<dbReference type="PANTHER" id="PTHR21599">
    <property type="entry name" value="GLYCERATE KINASE"/>
    <property type="match status" value="1"/>
</dbReference>
<accession>E3BHH0</accession>
<dbReference type="GO" id="GO:0008887">
    <property type="term" value="F:glycerate kinase activity"/>
    <property type="evidence" value="ECO:0007669"/>
    <property type="project" value="UniProtKB-UniRule"/>
</dbReference>
<dbReference type="RefSeq" id="WP_009600437.1">
    <property type="nucleotide sequence ID" value="NZ_AEIU01000057.1"/>
</dbReference>
<evidence type="ECO:0000313" key="5">
    <source>
        <dbReference type="EMBL" id="EFP97501.1"/>
    </source>
</evidence>
<dbReference type="Proteomes" id="UP000002943">
    <property type="component" value="Unassembled WGS sequence"/>
</dbReference>
<keyword evidence="3 4" id="KW-0418">Kinase</keyword>
<organism evidence="5 6">
    <name type="scientific">Vibrio caribbeanicus ATCC BAA-2122</name>
    <dbReference type="NCBI Taxonomy" id="796620"/>
    <lineage>
        <taxon>Bacteria</taxon>
        <taxon>Pseudomonadati</taxon>
        <taxon>Pseudomonadota</taxon>
        <taxon>Gammaproteobacteria</taxon>
        <taxon>Vibrionales</taxon>
        <taxon>Vibrionaceae</taxon>
        <taxon>Vibrio</taxon>
    </lineage>
</organism>
<dbReference type="NCBIfam" id="TIGR00045">
    <property type="entry name" value="glycerate kinase"/>
    <property type="match status" value="1"/>
</dbReference>
<dbReference type="STRING" id="796620.VIBC2010_00095"/>
<dbReference type="InterPro" id="IPR036129">
    <property type="entry name" value="Glycerate_kinase_sf"/>
</dbReference>